<evidence type="ECO:0000256" key="1">
    <source>
        <dbReference type="ARBA" id="ARBA00022679"/>
    </source>
</evidence>
<dbReference type="CDD" id="cd03809">
    <property type="entry name" value="GT4_MtfB-like"/>
    <property type="match status" value="1"/>
</dbReference>
<dbReference type="PANTHER" id="PTHR46401">
    <property type="entry name" value="GLYCOSYLTRANSFERASE WBBK-RELATED"/>
    <property type="match status" value="1"/>
</dbReference>
<reference evidence="3" key="1">
    <citation type="journal article" date="2014" name="Front. Microbiol.">
        <title>High frequency of phylogenetically diverse reductive dehalogenase-homologous genes in deep subseafloor sedimentary metagenomes.</title>
        <authorList>
            <person name="Kawai M."/>
            <person name="Futagami T."/>
            <person name="Toyoda A."/>
            <person name="Takaki Y."/>
            <person name="Nishi S."/>
            <person name="Hori S."/>
            <person name="Arai W."/>
            <person name="Tsubouchi T."/>
            <person name="Morono Y."/>
            <person name="Uchiyama I."/>
            <person name="Ito T."/>
            <person name="Fujiyama A."/>
            <person name="Inagaki F."/>
            <person name="Takami H."/>
        </authorList>
    </citation>
    <scope>NUCLEOTIDE SEQUENCE</scope>
    <source>
        <strain evidence="3">Expedition CK06-06</strain>
    </source>
</reference>
<organism evidence="3">
    <name type="scientific">marine sediment metagenome</name>
    <dbReference type="NCBI Taxonomy" id="412755"/>
    <lineage>
        <taxon>unclassified sequences</taxon>
        <taxon>metagenomes</taxon>
        <taxon>ecological metagenomes</taxon>
    </lineage>
</organism>
<accession>X1H9L0</accession>
<comment type="caution">
    <text evidence="3">The sequence shown here is derived from an EMBL/GenBank/DDBJ whole genome shotgun (WGS) entry which is preliminary data.</text>
</comment>
<dbReference type="AlphaFoldDB" id="X1H9L0"/>
<feature type="domain" description="Glycosyl transferase family 1" evidence="2">
    <location>
        <begin position="5"/>
        <end position="105"/>
    </location>
</feature>
<evidence type="ECO:0000313" key="3">
    <source>
        <dbReference type="EMBL" id="GAH53765.1"/>
    </source>
</evidence>
<evidence type="ECO:0000259" key="2">
    <source>
        <dbReference type="Pfam" id="PF00534"/>
    </source>
</evidence>
<protein>
    <recommendedName>
        <fullName evidence="2">Glycosyl transferase family 1 domain-containing protein</fullName>
    </recommendedName>
</protein>
<gene>
    <name evidence="3" type="ORF">S03H2_32153</name>
</gene>
<dbReference type="PANTHER" id="PTHR46401:SF2">
    <property type="entry name" value="GLYCOSYLTRANSFERASE WBBK-RELATED"/>
    <property type="match status" value="1"/>
</dbReference>
<dbReference type="Pfam" id="PF00534">
    <property type="entry name" value="Glycos_transf_1"/>
    <property type="match status" value="1"/>
</dbReference>
<dbReference type="InterPro" id="IPR001296">
    <property type="entry name" value="Glyco_trans_1"/>
</dbReference>
<proteinExistence type="predicted"/>
<name>X1H9L0_9ZZZZ</name>
<dbReference type="EMBL" id="BARU01019525">
    <property type="protein sequence ID" value="GAH53765.1"/>
    <property type="molecule type" value="Genomic_DNA"/>
</dbReference>
<dbReference type="Gene3D" id="3.40.50.2000">
    <property type="entry name" value="Glycogen Phosphorylase B"/>
    <property type="match status" value="1"/>
</dbReference>
<dbReference type="GO" id="GO:0016757">
    <property type="term" value="F:glycosyltransferase activity"/>
    <property type="evidence" value="ECO:0007669"/>
    <property type="project" value="InterPro"/>
</dbReference>
<dbReference type="SUPFAM" id="SSF53756">
    <property type="entry name" value="UDP-Glycosyltransferase/glycogen phosphorylase"/>
    <property type="match status" value="1"/>
</dbReference>
<sequence length="133" mass="14790">MKKLSSLAITRDVTFVDYISELELAYYYSSATLLAYPSLYEGFGLPPLEAMACGCPVVTANTSSLPEVVGEAGIMVDPYDTSSLVQAMRRVLTDDKLRDSMVRKGLEQSKKFSWEKTAELTQQVYNKVAWGEN</sequence>
<keyword evidence="1" id="KW-0808">Transferase</keyword>